<name>A0A6L5BY20_9PSED</name>
<comment type="caution">
    <text evidence="1">The sequence shown here is derived from an EMBL/GenBank/DDBJ whole genome shotgun (WGS) entry which is preliminary data.</text>
</comment>
<dbReference type="RefSeq" id="WP_163909147.1">
    <property type="nucleotide sequence ID" value="NZ_JAAAXX010000001.1"/>
</dbReference>
<dbReference type="Proteomes" id="UP000475265">
    <property type="component" value="Unassembled WGS sequence"/>
</dbReference>
<proteinExistence type="predicted"/>
<sequence length="274" mass="30495">MSGKQSKRNRKRQAQQTMPRLDAVYGSVLENVTSLTVTIDAQGRISIPEIDPASIQRRLTHEREGKQDKVIYAAPATDFTHEASQWAELVQHFDYLMAVDTNTLKERKSGIRISVCSIYCFSNELARLGPSDSAMHVESYLICDASEDSSISPELLGWHLAISRHTVLARQANKRVGLITDHDLGKHADINAGRATYFDGTALPPGVKLLYASSDKADNFANQLIRHCDTAATTILDRFSKFQMRQFLYPDPIEFGSAFCFRVSVSTTPSINPS</sequence>
<evidence type="ECO:0000313" key="2">
    <source>
        <dbReference type="Proteomes" id="UP000475265"/>
    </source>
</evidence>
<reference evidence="1 2" key="1">
    <citation type="submission" date="2019-12" db="EMBL/GenBank/DDBJ databases">
        <title>Endophytic bacteria associated with Panax ginseng seedlings.</title>
        <authorList>
            <person name="Park J.M."/>
            <person name="Shin R."/>
            <person name="Jo S.H."/>
        </authorList>
    </citation>
    <scope>NUCLEOTIDE SEQUENCE [LARGE SCALE GENOMIC DNA]</scope>
    <source>
        <strain evidence="1 2">PgKB32</strain>
    </source>
</reference>
<accession>A0A6L5BY20</accession>
<protein>
    <submittedName>
        <fullName evidence="1">Uncharacterized protein</fullName>
    </submittedName>
</protein>
<evidence type="ECO:0000313" key="1">
    <source>
        <dbReference type="EMBL" id="KAF2393696.1"/>
    </source>
</evidence>
<dbReference type="EMBL" id="JAAAXX010000001">
    <property type="protein sequence ID" value="KAF2393696.1"/>
    <property type="molecule type" value="Genomic_DNA"/>
</dbReference>
<dbReference type="AlphaFoldDB" id="A0A6L5BY20"/>
<gene>
    <name evidence="1" type="ORF">FX983_01665</name>
</gene>
<organism evidence="1 2">
    <name type="scientific">Pseudomonas frederiksbergensis</name>
    <dbReference type="NCBI Taxonomy" id="104087"/>
    <lineage>
        <taxon>Bacteria</taxon>
        <taxon>Pseudomonadati</taxon>
        <taxon>Pseudomonadota</taxon>
        <taxon>Gammaproteobacteria</taxon>
        <taxon>Pseudomonadales</taxon>
        <taxon>Pseudomonadaceae</taxon>
        <taxon>Pseudomonas</taxon>
    </lineage>
</organism>